<dbReference type="EMBL" id="ADAS02000056">
    <property type="protein sequence ID" value="OAV92997.1"/>
    <property type="molecule type" value="Genomic_DNA"/>
</dbReference>
<reference evidence="3" key="4">
    <citation type="submission" date="2025-05" db="UniProtKB">
        <authorList>
            <consortium name="EnsemblFungi"/>
        </authorList>
    </citation>
    <scope>IDENTIFICATION</scope>
    <source>
        <strain evidence="3">isolate 1-1 / race 1 (BBBD)</strain>
    </source>
</reference>
<dbReference type="VEuPathDB" id="FungiDB:PTTG_02807"/>
<reference evidence="2" key="1">
    <citation type="submission" date="2009-11" db="EMBL/GenBank/DDBJ databases">
        <authorList>
            <consortium name="The Broad Institute Genome Sequencing Platform"/>
            <person name="Ward D."/>
            <person name="Feldgarden M."/>
            <person name="Earl A."/>
            <person name="Young S.K."/>
            <person name="Zeng Q."/>
            <person name="Koehrsen M."/>
            <person name="Alvarado L."/>
            <person name="Berlin A."/>
            <person name="Bochicchio J."/>
            <person name="Borenstein D."/>
            <person name="Chapman S.B."/>
            <person name="Chen Z."/>
            <person name="Engels R."/>
            <person name="Freedman E."/>
            <person name="Gellesch M."/>
            <person name="Goldberg J."/>
            <person name="Griggs A."/>
            <person name="Gujja S."/>
            <person name="Heilman E."/>
            <person name="Heiman D."/>
            <person name="Hepburn T."/>
            <person name="Howarth C."/>
            <person name="Jen D."/>
            <person name="Larson L."/>
            <person name="Lewis B."/>
            <person name="Mehta T."/>
            <person name="Park D."/>
            <person name="Pearson M."/>
            <person name="Roberts A."/>
            <person name="Saif S."/>
            <person name="Shea T."/>
            <person name="Shenoy N."/>
            <person name="Sisk P."/>
            <person name="Stolte C."/>
            <person name="Sykes S."/>
            <person name="Thomson T."/>
            <person name="Walk T."/>
            <person name="White J."/>
            <person name="Yandava C."/>
            <person name="Izard J."/>
            <person name="Baranova O.V."/>
            <person name="Blanton J.M."/>
            <person name="Tanner A.C."/>
            <person name="Dewhirst F.E."/>
            <person name="Haas B."/>
            <person name="Nusbaum C."/>
            <person name="Birren B."/>
        </authorList>
    </citation>
    <scope>NUCLEOTIDE SEQUENCE [LARGE SCALE GENOMIC DNA]</scope>
    <source>
        <strain evidence="2">1-1 BBBD Race 1</strain>
    </source>
</reference>
<proteinExistence type="predicted"/>
<organism evidence="2">
    <name type="scientific">Puccinia triticina (isolate 1-1 / race 1 (BBBD))</name>
    <name type="common">Brown leaf rust fungus</name>
    <dbReference type="NCBI Taxonomy" id="630390"/>
    <lineage>
        <taxon>Eukaryota</taxon>
        <taxon>Fungi</taxon>
        <taxon>Dikarya</taxon>
        <taxon>Basidiomycota</taxon>
        <taxon>Pucciniomycotina</taxon>
        <taxon>Pucciniomycetes</taxon>
        <taxon>Pucciniales</taxon>
        <taxon>Pucciniaceae</taxon>
        <taxon>Puccinia</taxon>
    </lineage>
</organism>
<evidence type="ECO:0000313" key="3">
    <source>
        <dbReference type="EnsemblFungi" id="PTTG_02807-t43_1-p1"/>
    </source>
</evidence>
<reference evidence="2" key="2">
    <citation type="submission" date="2016-05" db="EMBL/GenBank/DDBJ databases">
        <title>Comparative analysis highlights variable genome content of wheat rusts and divergence of the mating loci.</title>
        <authorList>
            <person name="Cuomo C.A."/>
            <person name="Bakkeren G."/>
            <person name="Szabo L."/>
            <person name="Khalil H."/>
            <person name="Joly D."/>
            <person name="Goldberg J."/>
            <person name="Young S."/>
            <person name="Zeng Q."/>
            <person name="Fellers J."/>
        </authorList>
    </citation>
    <scope>NUCLEOTIDE SEQUENCE [LARGE SCALE GENOMIC DNA]</scope>
    <source>
        <strain evidence="2">1-1 BBBD Race 1</strain>
    </source>
</reference>
<dbReference type="Proteomes" id="UP000005240">
    <property type="component" value="Unassembled WGS sequence"/>
</dbReference>
<gene>
    <name evidence="2" type="ORF">PTTG_02807</name>
</gene>
<evidence type="ECO:0000256" key="1">
    <source>
        <dbReference type="SAM" id="MobiDB-lite"/>
    </source>
</evidence>
<dbReference type="EnsemblFungi" id="PTTG_02807-t43_1">
    <property type="protein sequence ID" value="PTTG_02807-t43_1-p1"/>
    <property type="gene ID" value="PTTG_02807"/>
</dbReference>
<sequence length="145" mass="15928">MDAPILLGIPPPPSTGLHVFIQDIWDDLSTTDLQASKPPTPHSSDANSPPRILDDADNPAPRSDNDSKTNLPLALAKGPVEGFVAVGDPVPRDIPPAKRQRLHQADFNLSMEQFFLISHLKGNEKHTISIIKKHSIYHWSAFKGM</sequence>
<feature type="non-terminal residue" evidence="2">
    <location>
        <position position="145"/>
    </location>
</feature>
<evidence type="ECO:0000313" key="4">
    <source>
        <dbReference type="Proteomes" id="UP000005240"/>
    </source>
</evidence>
<accession>A0A180GJN7</accession>
<reference evidence="3 4" key="3">
    <citation type="journal article" date="2017" name="G3 (Bethesda)">
        <title>Comparative analysis highlights variable genome content of wheat rusts and divergence of the mating loci.</title>
        <authorList>
            <person name="Cuomo C.A."/>
            <person name="Bakkeren G."/>
            <person name="Khalil H.B."/>
            <person name="Panwar V."/>
            <person name="Joly D."/>
            <person name="Linning R."/>
            <person name="Sakthikumar S."/>
            <person name="Song X."/>
            <person name="Adiconis X."/>
            <person name="Fan L."/>
            <person name="Goldberg J.M."/>
            <person name="Levin J.Z."/>
            <person name="Young S."/>
            <person name="Zeng Q."/>
            <person name="Anikster Y."/>
            <person name="Bruce M."/>
            <person name="Wang M."/>
            <person name="Yin C."/>
            <person name="McCallum B."/>
            <person name="Szabo L.J."/>
            <person name="Hulbert S."/>
            <person name="Chen X."/>
            <person name="Fellers J.P."/>
        </authorList>
    </citation>
    <scope>NUCLEOTIDE SEQUENCE</scope>
    <source>
        <strain evidence="4">Isolate 1-1 / race 1 (BBBD)</strain>
        <strain evidence="3">isolate 1-1 / race 1 (BBBD)</strain>
    </source>
</reference>
<evidence type="ECO:0000313" key="2">
    <source>
        <dbReference type="EMBL" id="OAV92997.1"/>
    </source>
</evidence>
<dbReference type="AlphaFoldDB" id="A0A180GJN7"/>
<feature type="region of interest" description="Disordered" evidence="1">
    <location>
        <begin position="30"/>
        <end position="72"/>
    </location>
</feature>
<keyword evidence="4" id="KW-1185">Reference proteome</keyword>
<protein>
    <submittedName>
        <fullName evidence="2 3">Uncharacterized protein</fullName>
    </submittedName>
</protein>
<name>A0A180GJN7_PUCT1</name>